<protein>
    <recommendedName>
        <fullName evidence="7">Cystathionine gamma-synthase</fullName>
    </recommendedName>
</protein>
<comment type="cofactor">
    <cofactor evidence="1 4">
        <name>pyridoxal 5'-phosphate</name>
        <dbReference type="ChEBI" id="CHEBI:597326"/>
    </cofactor>
</comment>
<keyword evidence="6" id="KW-1185">Reference proteome</keyword>
<dbReference type="InterPro" id="IPR015424">
    <property type="entry name" value="PyrdxlP-dep_Trfase"/>
</dbReference>
<dbReference type="InParanoid" id="A0A0L0HFS0"/>
<dbReference type="GeneID" id="27688706"/>
<dbReference type="OrthoDB" id="3512640at2759"/>
<evidence type="ECO:0000313" key="5">
    <source>
        <dbReference type="EMBL" id="KNC99947.1"/>
    </source>
</evidence>
<evidence type="ECO:0000256" key="4">
    <source>
        <dbReference type="RuleBase" id="RU362118"/>
    </source>
</evidence>
<dbReference type="GO" id="GO:0005634">
    <property type="term" value="C:nucleus"/>
    <property type="evidence" value="ECO:0007669"/>
    <property type="project" value="EnsemblFungi"/>
</dbReference>
<dbReference type="RefSeq" id="XP_016607987.1">
    <property type="nucleotide sequence ID" value="XM_016753541.1"/>
</dbReference>
<dbReference type="Gene3D" id="3.90.1150.10">
    <property type="entry name" value="Aspartate Aminotransferase, domain 1"/>
    <property type="match status" value="1"/>
</dbReference>
<comment type="similarity">
    <text evidence="4">Belongs to the trans-sulfuration enzymes family.</text>
</comment>
<dbReference type="AlphaFoldDB" id="A0A0L0HFS0"/>
<name>A0A0L0HFS0_SPIPD</name>
<dbReference type="VEuPathDB" id="FungiDB:SPPG_05320"/>
<dbReference type="GO" id="GO:0016846">
    <property type="term" value="F:carbon-sulfur lyase activity"/>
    <property type="evidence" value="ECO:0007669"/>
    <property type="project" value="TreeGrafter"/>
</dbReference>
<evidence type="ECO:0000313" key="6">
    <source>
        <dbReference type="Proteomes" id="UP000053201"/>
    </source>
</evidence>
<dbReference type="GO" id="GO:0030170">
    <property type="term" value="F:pyridoxal phosphate binding"/>
    <property type="evidence" value="ECO:0007669"/>
    <property type="project" value="InterPro"/>
</dbReference>
<gene>
    <name evidence="5" type="ORF">SPPG_05320</name>
</gene>
<dbReference type="GO" id="GO:0019346">
    <property type="term" value="P:transsulfuration"/>
    <property type="evidence" value="ECO:0007669"/>
    <property type="project" value="InterPro"/>
</dbReference>
<dbReference type="SUPFAM" id="SSF53383">
    <property type="entry name" value="PLP-dependent transferases"/>
    <property type="match status" value="1"/>
</dbReference>
<dbReference type="InterPro" id="IPR054542">
    <property type="entry name" value="Cys_met_metab_PP"/>
</dbReference>
<feature type="modified residue" description="N6-(pyridoxal phosphate)lysine" evidence="3">
    <location>
        <position position="218"/>
    </location>
</feature>
<dbReference type="OMA" id="HKKMHGV"/>
<dbReference type="Gene3D" id="3.40.640.10">
    <property type="entry name" value="Type I PLP-dependent aspartate aminotransferase-like (Major domain)"/>
    <property type="match status" value="1"/>
</dbReference>
<organism evidence="5 6">
    <name type="scientific">Spizellomyces punctatus (strain DAOM BR117)</name>
    <dbReference type="NCBI Taxonomy" id="645134"/>
    <lineage>
        <taxon>Eukaryota</taxon>
        <taxon>Fungi</taxon>
        <taxon>Fungi incertae sedis</taxon>
        <taxon>Chytridiomycota</taxon>
        <taxon>Chytridiomycota incertae sedis</taxon>
        <taxon>Chytridiomycetes</taxon>
        <taxon>Spizellomycetales</taxon>
        <taxon>Spizellomycetaceae</taxon>
        <taxon>Spizellomyces</taxon>
    </lineage>
</organism>
<dbReference type="PROSITE" id="PS00868">
    <property type="entry name" value="CYS_MET_METAB_PP"/>
    <property type="match status" value="1"/>
</dbReference>
<dbReference type="Pfam" id="PF01053">
    <property type="entry name" value="Cys_Met_Meta_PP"/>
    <property type="match status" value="1"/>
</dbReference>
<dbReference type="InterPro" id="IPR015422">
    <property type="entry name" value="PyrdxlP-dep_Trfase_small"/>
</dbReference>
<dbReference type="GO" id="GO:0005737">
    <property type="term" value="C:cytoplasm"/>
    <property type="evidence" value="ECO:0007669"/>
    <property type="project" value="EnsemblFungi"/>
</dbReference>
<evidence type="ECO:0000256" key="1">
    <source>
        <dbReference type="ARBA" id="ARBA00001933"/>
    </source>
</evidence>
<reference evidence="5 6" key="1">
    <citation type="submission" date="2009-08" db="EMBL/GenBank/DDBJ databases">
        <title>The Genome Sequence of Spizellomyces punctatus strain DAOM BR117.</title>
        <authorList>
            <consortium name="The Broad Institute Genome Sequencing Platform"/>
            <person name="Russ C."/>
            <person name="Cuomo C."/>
            <person name="Shea T."/>
            <person name="Young S.K."/>
            <person name="Zeng Q."/>
            <person name="Koehrsen M."/>
            <person name="Haas B."/>
            <person name="Borodovsky M."/>
            <person name="Guigo R."/>
            <person name="Alvarado L."/>
            <person name="Berlin A."/>
            <person name="Bochicchio J."/>
            <person name="Borenstein D."/>
            <person name="Chapman S."/>
            <person name="Chen Z."/>
            <person name="Engels R."/>
            <person name="Freedman E."/>
            <person name="Gellesch M."/>
            <person name="Goldberg J."/>
            <person name="Griggs A."/>
            <person name="Gujja S."/>
            <person name="Heiman D."/>
            <person name="Hepburn T."/>
            <person name="Howarth C."/>
            <person name="Jen D."/>
            <person name="Larson L."/>
            <person name="Lewis B."/>
            <person name="Mehta T."/>
            <person name="Park D."/>
            <person name="Pearson M."/>
            <person name="Roberts A."/>
            <person name="Saif S."/>
            <person name="Shenoy N."/>
            <person name="Sisk P."/>
            <person name="Stolte C."/>
            <person name="Sykes S."/>
            <person name="Thomson T."/>
            <person name="Walk T."/>
            <person name="White J."/>
            <person name="Yandava C."/>
            <person name="Burger G."/>
            <person name="Gray M.W."/>
            <person name="Holland P.W.H."/>
            <person name="King N."/>
            <person name="Lang F.B.F."/>
            <person name="Roger A.J."/>
            <person name="Ruiz-Trillo I."/>
            <person name="Lander E."/>
            <person name="Nusbaum C."/>
        </authorList>
    </citation>
    <scope>NUCLEOTIDE SEQUENCE [LARGE SCALE GENOMIC DNA]</scope>
    <source>
        <strain evidence="5 6">DAOM BR117</strain>
    </source>
</reference>
<proteinExistence type="inferred from homology"/>
<dbReference type="PANTHER" id="PTHR11808:SF35">
    <property type="entry name" value="CYSTATHIONINE GAMMA-SYNTHASE (AFU_ORTHOLOGUE AFUA_7G01590)"/>
    <property type="match status" value="1"/>
</dbReference>
<dbReference type="PIRSF" id="PIRSF001434">
    <property type="entry name" value="CGS"/>
    <property type="match status" value="1"/>
</dbReference>
<evidence type="ECO:0000256" key="3">
    <source>
        <dbReference type="PIRSR" id="PIRSR001434-2"/>
    </source>
</evidence>
<accession>A0A0L0HFS0</accession>
<evidence type="ECO:0000256" key="2">
    <source>
        <dbReference type="ARBA" id="ARBA00022898"/>
    </source>
</evidence>
<dbReference type="eggNOG" id="KOG0053">
    <property type="taxonomic scope" value="Eukaryota"/>
</dbReference>
<dbReference type="Proteomes" id="UP000053201">
    <property type="component" value="Unassembled WGS sequence"/>
</dbReference>
<dbReference type="EMBL" id="KQ257457">
    <property type="protein sequence ID" value="KNC99947.1"/>
    <property type="molecule type" value="Genomic_DNA"/>
</dbReference>
<keyword evidence="2 3" id="KW-0663">Pyridoxal phosphate</keyword>
<dbReference type="InterPro" id="IPR000277">
    <property type="entry name" value="Cys/Met-Metab_PyrdxlP-dep_enz"/>
</dbReference>
<dbReference type="PANTHER" id="PTHR11808">
    <property type="entry name" value="TRANS-SULFURATION ENZYME FAMILY MEMBER"/>
    <property type="match status" value="1"/>
</dbReference>
<dbReference type="InterPro" id="IPR015421">
    <property type="entry name" value="PyrdxlP-dep_Trfase_major"/>
</dbReference>
<dbReference type="STRING" id="645134.A0A0L0HFS0"/>
<sequence length="405" mass="44405">MTGKETLSYRLSTLSIHADTGSTPDVAPPMHVSTNYRFANDWNDRYAAEKGWIPKSTSSAKETALTPNGEHVYSREGTETRDRLETVLGALEGGHAVTYTTGLAAITAAINHVQPSRIVTSREGYHGTHGVIRIYRRGREDKVGLVFIEDGIQTFQKGDLIWLESPQNPRGEIAGIHCRLCISSPSGATLAVDATFAPAPLQKTLAAGADIVMHSSTKFLGGHSDMLGGVLIVKDEQTAEKLRDDRTYLGSVMGNFEAWLLLRSLRSLTVRVTQQSRSATEIARWLDARDEPATQIVDKVWHGSLPKQPGHDAGKKQGEGWSGVLSIEFKSLHHARLIGSHLRLVVNATSLGGCESALEWRAVVDDKITPRLVRLSIGLEDVEDLKEDLRRGFLKVAEIAKEFEN</sequence>
<evidence type="ECO:0008006" key="7">
    <source>
        <dbReference type="Google" id="ProtNLM"/>
    </source>
</evidence>
<dbReference type="FunCoup" id="A0A0L0HFS0">
    <property type="interactions" value="292"/>
</dbReference>